<feature type="compositionally biased region" description="Basic and acidic residues" evidence="5">
    <location>
        <begin position="279"/>
        <end position="289"/>
    </location>
</feature>
<keyword evidence="4" id="KW-0539">Nucleus</keyword>
<evidence type="ECO:0000256" key="5">
    <source>
        <dbReference type="SAM" id="MobiDB-lite"/>
    </source>
</evidence>
<dbReference type="AlphaFoldDB" id="A0A7E5VSL5"/>
<keyword evidence="6" id="KW-1185">Reference proteome</keyword>
<dbReference type="Proteomes" id="UP000322000">
    <property type="component" value="Chromosome 8"/>
</dbReference>
<feature type="compositionally biased region" description="Low complexity" evidence="5">
    <location>
        <begin position="237"/>
        <end position="246"/>
    </location>
</feature>
<dbReference type="OrthoDB" id="514823at2759"/>
<dbReference type="GO" id="GO:0006297">
    <property type="term" value="P:nucleotide-excision repair, DNA gap filling"/>
    <property type="evidence" value="ECO:0007669"/>
    <property type="project" value="TreeGrafter"/>
</dbReference>
<evidence type="ECO:0000256" key="4">
    <source>
        <dbReference type="ARBA" id="ARBA00023242"/>
    </source>
</evidence>
<dbReference type="KEGG" id="tnl:113496329"/>
<dbReference type="GO" id="GO:1904161">
    <property type="term" value="P:DNA synthesis involved in UV-damage excision repair"/>
    <property type="evidence" value="ECO:0007669"/>
    <property type="project" value="TreeGrafter"/>
</dbReference>
<sequence>MDIDTYKSNLNTVKELILDENKIVTYVSLSKDLCIHVNDAKSLLHQIVQDIRKDRPSTKLYVCYIISGLQGNNCGITTVCTEDDVEKIKKSLKLVFYDHVYCVSRGLQAADNAVLSSLNRFEDLSLCTGLIKSDICTKRTENELGSLISKKRTPIVEPKTPSIQHKKSNEKVKEIVKSSIENFAKLSSVKPEPKIKSEPEKDVQNNPKTPPKNKNNKTPPKSSNNKPAGKGIAGFFNKSNGVSSKVKSSEPKSQTPVENVKIKDEPLHSNSNLTSVEESPAKKSKEVTNHNKSLTLIKKNAKVDKKRKRVLHVSDSESDTEANDPFANEMDVDHESEDEIPPTPTINTVKITSGIVNPKKRRKIVDKTYTDEEGYILTKKEEVYESCSDNEENTKENDNEAKENGVKEKNVKKFESSKNTSGNRDQVKQTVINEISPKQNKKKKVSPTQKGNQKTINSFFKKL</sequence>
<gene>
    <name evidence="7" type="primary">LOC113496329</name>
</gene>
<dbReference type="PANTHER" id="PTHR17598">
    <property type="entry name" value="DNA POLYMERASE DELTA SUBUNIT 3"/>
    <property type="match status" value="1"/>
</dbReference>
<feature type="compositionally biased region" description="Basic and acidic residues" evidence="5">
    <location>
        <begin position="191"/>
        <end position="203"/>
    </location>
</feature>
<evidence type="ECO:0000256" key="3">
    <source>
        <dbReference type="ARBA" id="ARBA00022705"/>
    </source>
</evidence>
<feature type="compositionally biased region" description="Basic and acidic residues" evidence="5">
    <location>
        <begin position="392"/>
        <end position="416"/>
    </location>
</feature>
<organism evidence="6 7">
    <name type="scientific">Trichoplusia ni</name>
    <name type="common">Cabbage looper</name>
    <dbReference type="NCBI Taxonomy" id="7111"/>
    <lineage>
        <taxon>Eukaryota</taxon>
        <taxon>Metazoa</taxon>
        <taxon>Ecdysozoa</taxon>
        <taxon>Arthropoda</taxon>
        <taxon>Hexapoda</taxon>
        <taxon>Insecta</taxon>
        <taxon>Pterygota</taxon>
        <taxon>Neoptera</taxon>
        <taxon>Endopterygota</taxon>
        <taxon>Lepidoptera</taxon>
        <taxon>Glossata</taxon>
        <taxon>Ditrysia</taxon>
        <taxon>Noctuoidea</taxon>
        <taxon>Noctuidae</taxon>
        <taxon>Plusiinae</taxon>
        <taxon>Trichoplusia</taxon>
    </lineage>
</organism>
<evidence type="ECO:0000313" key="7">
    <source>
        <dbReference type="RefSeq" id="XP_026731294.1"/>
    </source>
</evidence>
<comment type="subcellular location">
    <subcellularLocation>
        <location evidence="1">Nucleus</location>
    </subcellularLocation>
</comment>
<keyword evidence="3" id="KW-0235">DNA replication</keyword>
<dbReference type="Pfam" id="PF09507">
    <property type="entry name" value="CDC27"/>
    <property type="match status" value="1"/>
</dbReference>
<feature type="compositionally biased region" description="Polar residues" evidence="5">
    <location>
        <begin position="268"/>
        <end position="277"/>
    </location>
</feature>
<dbReference type="InterPro" id="IPR019038">
    <property type="entry name" value="POLD3"/>
</dbReference>
<dbReference type="RefSeq" id="XP_026731294.1">
    <property type="nucleotide sequence ID" value="XM_026875493.1"/>
</dbReference>
<dbReference type="GO" id="GO:0003887">
    <property type="term" value="F:DNA-directed DNA polymerase activity"/>
    <property type="evidence" value="ECO:0007669"/>
    <property type="project" value="TreeGrafter"/>
</dbReference>
<feature type="compositionally biased region" description="Polar residues" evidence="5">
    <location>
        <begin position="417"/>
        <end position="438"/>
    </location>
</feature>
<reference evidence="7" key="1">
    <citation type="submission" date="2025-08" db="UniProtKB">
        <authorList>
            <consortium name="RefSeq"/>
        </authorList>
    </citation>
    <scope>IDENTIFICATION</scope>
</reference>
<dbReference type="GO" id="GO:0043625">
    <property type="term" value="C:delta DNA polymerase complex"/>
    <property type="evidence" value="ECO:0007669"/>
    <property type="project" value="InterPro"/>
</dbReference>
<evidence type="ECO:0000313" key="6">
    <source>
        <dbReference type="Proteomes" id="UP000322000"/>
    </source>
</evidence>
<dbReference type="GeneID" id="113496329"/>
<feature type="region of interest" description="Disordered" evidence="5">
    <location>
        <begin position="187"/>
        <end position="351"/>
    </location>
</feature>
<dbReference type="GO" id="GO:0006271">
    <property type="term" value="P:DNA strand elongation involved in DNA replication"/>
    <property type="evidence" value="ECO:0007669"/>
    <property type="project" value="TreeGrafter"/>
</dbReference>
<feature type="compositionally biased region" description="Low complexity" evidence="5">
    <location>
        <begin position="212"/>
        <end position="227"/>
    </location>
</feature>
<accession>A0A7E5VSL5</accession>
<protein>
    <recommendedName>
        <fullName evidence="2">DNA polymerase delta subunit 3</fullName>
    </recommendedName>
</protein>
<dbReference type="PANTHER" id="PTHR17598:SF13">
    <property type="entry name" value="DNA POLYMERASE DELTA SUBUNIT 3"/>
    <property type="match status" value="1"/>
</dbReference>
<name>A0A7E5VSL5_TRINI</name>
<dbReference type="InterPro" id="IPR041913">
    <property type="entry name" value="POLD3_sf"/>
</dbReference>
<proteinExistence type="predicted"/>
<evidence type="ECO:0000256" key="2">
    <source>
        <dbReference type="ARBA" id="ARBA00017589"/>
    </source>
</evidence>
<dbReference type="InParanoid" id="A0A7E5VSL5"/>
<feature type="compositionally biased region" description="Polar residues" evidence="5">
    <location>
        <begin position="446"/>
        <end position="463"/>
    </location>
</feature>
<dbReference type="Gene3D" id="3.90.1030.20">
    <property type="entry name" value="DNA polymerase delta, p66 (Cdc27) subunit, wHTH domain"/>
    <property type="match status" value="1"/>
</dbReference>
<feature type="region of interest" description="Disordered" evidence="5">
    <location>
        <begin position="384"/>
        <end position="463"/>
    </location>
</feature>
<feature type="compositionally biased region" description="Acidic residues" evidence="5">
    <location>
        <begin position="330"/>
        <end position="340"/>
    </location>
</feature>
<evidence type="ECO:0000256" key="1">
    <source>
        <dbReference type="ARBA" id="ARBA00004123"/>
    </source>
</evidence>